<dbReference type="SMART" id="SM00228">
    <property type="entry name" value="PDZ"/>
    <property type="match status" value="2"/>
</dbReference>
<dbReference type="PROSITE" id="PS50106">
    <property type="entry name" value="PDZ"/>
    <property type="match status" value="1"/>
</dbReference>
<keyword evidence="6 11" id="KW-0378">Hydrolase</keyword>
<evidence type="ECO:0000256" key="7">
    <source>
        <dbReference type="ARBA" id="ARBA00022833"/>
    </source>
</evidence>
<accession>Q1LSV0</accession>
<dbReference type="InterPro" id="IPR004387">
    <property type="entry name" value="Pept_M50_Zn"/>
</dbReference>
<comment type="cofactor">
    <cofactor evidence="1 11">
        <name>Zn(2+)</name>
        <dbReference type="ChEBI" id="CHEBI:29105"/>
    </cofactor>
</comment>
<dbReference type="EC" id="3.4.24.-" evidence="11"/>
<gene>
    <name evidence="13" type="ordered locus">BCI_0534</name>
</gene>
<comment type="similarity">
    <text evidence="3 11">Belongs to the peptidase M50B family.</text>
</comment>
<evidence type="ECO:0000256" key="2">
    <source>
        <dbReference type="ARBA" id="ARBA00004141"/>
    </source>
</evidence>
<dbReference type="Gene3D" id="2.30.42.10">
    <property type="match status" value="2"/>
</dbReference>
<dbReference type="InterPro" id="IPR041489">
    <property type="entry name" value="PDZ_6"/>
</dbReference>
<keyword evidence="14" id="KW-1185">Reference proteome</keyword>
<keyword evidence="9 11" id="KW-0482">Metalloprotease</keyword>
<evidence type="ECO:0000256" key="10">
    <source>
        <dbReference type="ARBA" id="ARBA00023136"/>
    </source>
</evidence>
<dbReference type="AlphaFoldDB" id="Q1LSV0"/>
<feature type="transmembrane region" description="Helical" evidence="11">
    <location>
        <begin position="388"/>
        <end position="409"/>
    </location>
</feature>
<keyword evidence="11" id="KW-0479">Metal-binding</keyword>
<dbReference type="KEGG" id="bci:BCI_0534"/>
<name>Q1LSV0_BAUCH</name>
<evidence type="ECO:0000256" key="3">
    <source>
        <dbReference type="ARBA" id="ARBA00007931"/>
    </source>
</evidence>
<dbReference type="Pfam" id="PF02163">
    <property type="entry name" value="Peptidase_M50"/>
    <property type="match status" value="1"/>
</dbReference>
<feature type="transmembrane region" description="Helical" evidence="11">
    <location>
        <begin position="435"/>
        <end position="453"/>
    </location>
</feature>
<comment type="subcellular location">
    <subcellularLocation>
        <location evidence="2">Membrane</location>
        <topology evidence="2">Multi-pass membrane protein</topology>
    </subcellularLocation>
</comment>
<dbReference type="Pfam" id="PF17820">
    <property type="entry name" value="PDZ_6"/>
    <property type="match status" value="1"/>
</dbReference>
<proteinExistence type="inferred from homology"/>
<dbReference type="HOGENOM" id="CLU_025778_0_2_6"/>
<feature type="transmembrane region" description="Helical" evidence="11">
    <location>
        <begin position="98"/>
        <end position="123"/>
    </location>
</feature>
<dbReference type="NCBIfam" id="NF008046">
    <property type="entry name" value="PRK10779.1"/>
    <property type="match status" value="1"/>
</dbReference>
<evidence type="ECO:0000256" key="8">
    <source>
        <dbReference type="ARBA" id="ARBA00022989"/>
    </source>
</evidence>
<dbReference type="InterPro" id="IPR008915">
    <property type="entry name" value="Peptidase_M50"/>
</dbReference>
<evidence type="ECO:0000313" key="13">
    <source>
        <dbReference type="EMBL" id="ABF14099.1"/>
    </source>
</evidence>
<keyword evidence="4 13" id="KW-0645">Protease</keyword>
<keyword evidence="8 11" id="KW-1133">Transmembrane helix</keyword>
<dbReference type="Proteomes" id="UP000002427">
    <property type="component" value="Chromosome"/>
</dbReference>
<evidence type="ECO:0000256" key="5">
    <source>
        <dbReference type="ARBA" id="ARBA00022692"/>
    </source>
</evidence>
<keyword evidence="7 11" id="KW-0862">Zinc</keyword>
<dbReference type="PANTHER" id="PTHR42837">
    <property type="entry name" value="REGULATOR OF SIGMA-E PROTEASE RSEP"/>
    <property type="match status" value="1"/>
</dbReference>
<dbReference type="GO" id="GO:0046872">
    <property type="term" value="F:metal ion binding"/>
    <property type="evidence" value="ECO:0007669"/>
    <property type="project" value="UniProtKB-KW"/>
</dbReference>
<evidence type="ECO:0000256" key="1">
    <source>
        <dbReference type="ARBA" id="ARBA00001947"/>
    </source>
</evidence>
<evidence type="ECO:0000259" key="12">
    <source>
        <dbReference type="PROSITE" id="PS50106"/>
    </source>
</evidence>
<dbReference type="EMBL" id="CP000238">
    <property type="protein sequence ID" value="ABF14099.1"/>
    <property type="molecule type" value="Genomic_DNA"/>
</dbReference>
<sequence>MLHFCWSISAFICSLSVLIIVHELGHFWVARCCGVQIDKLSIGLGPEIWSWHDKYGTQLAISAIPLGGYVKMLEINTDIVSSEPVNNRFNKAFNHKHIWQRAIIVAAGPICNFIFAMITYWMLFIIGIPNDPPIINSITPNSIVAQANILPGMEIKSVENVITPNWNAVRLQLLNNMDKHKITICVAPFGSQNIGTIETKVLNLNHYKLHEKNQDNVVALGLIPSDLRIEPIIDKVIAGTAADKAGLQAGDKIIEIDGQSISEWQPVIMKIKDNPGRKLTITIKRHNFLIKIVLTPDSQRLSQDTVEGFAGILPKITYLPLNKYQNLLTLDIFPALLQAIQHTWQIMRLTVSMLIHLINGDITFDTLHGPISIANSAGISAEYGFRPFLMFLALISINVGIINLFPLPILDGGHLLFLIIEKVKGSPISPKLQEYSYYISAILLALFMCISLINDISRL</sequence>
<keyword evidence="5 11" id="KW-0812">Transmembrane</keyword>
<dbReference type="PANTHER" id="PTHR42837:SF2">
    <property type="entry name" value="MEMBRANE METALLOPROTEASE ARASP2, CHLOROPLASTIC-RELATED"/>
    <property type="match status" value="1"/>
</dbReference>
<dbReference type="InterPro" id="IPR036034">
    <property type="entry name" value="PDZ_sf"/>
</dbReference>
<reference evidence="13 14" key="1">
    <citation type="journal article" date="2006" name="PLoS Biol.">
        <title>Metabolic complementarity and genomics of the dual bacterial symbiosis of sharpshooters.</title>
        <authorList>
            <person name="Wu D."/>
            <person name="Daugherty S.C."/>
            <person name="Van Aken S.E."/>
            <person name="Pai G.H."/>
            <person name="Watkins K.L."/>
            <person name="Khouri H."/>
            <person name="Tallon L.J."/>
            <person name="Zaborsky J.M."/>
            <person name="Dunbar H.E."/>
            <person name="Tran P.L."/>
            <person name="Moran N.A."/>
            <person name="Eisen J.A."/>
        </authorList>
    </citation>
    <scope>NUCLEOTIDE SEQUENCE [LARGE SCALE GENOMIC DNA]</scope>
    <source>
        <strain evidence="13">Hc</strain>
    </source>
</reference>
<dbReference type="RefSeq" id="WP_011520697.1">
    <property type="nucleotide sequence ID" value="NC_007984.1"/>
</dbReference>
<evidence type="ECO:0000256" key="4">
    <source>
        <dbReference type="ARBA" id="ARBA00022670"/>
    </source>
</evidence>
<dbReference type="InterPro" id="IPR001478">
    <property type="entry name" value="PDZ"/>
</dbReference>
<dbReference type="CDD" id="cd06163">
    <property type="entry name" value="S2P-M50_PDZ_RseP-like"/>
    <property type="match status" value="2"/>
</dbReference>
<evidence type="ECO:0000256" key="9">
    <source>
        <dbReference type="ARBA" id="ARBA00023049"/>
    </source>
</evidence>
<evidence type="ECO:0000256" key="6">
    <source>
        <dbReference type="ARBA" id="ARBA00022801"/>
    </source>
</evidence>
<protein>
    <recommendedName>
        <fullName evidence="11">Zinc metalloprotease</fullName>
        <ecNumber evidence="11">3.4.24.-</ecNumber>
    </recommendedName>
</protein>
<evidence type="ECO:0000313" key="14">
    <source>
        <dbReference type="Proteomes" id="UP000002427"/>
    </source>
</evidence>
<dbReference type="GO" id="GO:0016020">
    <property type="term" value="C:membrane"/>
    <property type="evidence" value="ECO:0007669"/>
    <property type="project" value="UniProtKB-SubCell"/>
</dbReference>
<dbReference type="STRING" id="374463.BCI_0534"/>
<dbReference type="SUPFAM" id="SSF50156">
    <property type="entry name" value="PDZ domain-like"/>
    <property type="match status" value="2"/>
</dbReference>
<feature type="domain" description="PDZ" evidence="12">
    <location>
        <begin position="206"/>
        <end position="262"/>
    </location>
</feature>
<evidence type="ECO:0000256" key="11">
    <source>
        <dbReference type="RuleBase" id="RU362031"/>
    </source>
</evidence>
<organism evidence="13 14">
    <name type="scientific">Baumannia cicadellinicola subsp. Homalodisca coagulata</name>
    <dbReference type="NCBI Taxonomy" id="374463"/>
    <lineage>
        <taxon>Bacteria</taxon>
        <taxon>Pseudomonadati</taxon>
        <taxon>Pseudomonadota</taxon>
        <taxon>Gammaproteobacteria</taxon>
        <taxon>Candidatus Palibaumannia</taxon>
    </lineage>
</organism>
<keyword evidence="10 11" id="KW-0472">Membrane</keyword>
<dbReference type="GO" id="GO:0006508">
    <property type="term" value="P:proteolysis"/>
    <property type="evidence" value="ECO:0007669"/>
    <property type="project" value="UniProtKB-KW"/>
</dbReference>
<dbReference type="GO" id="GO:0004222">
    <property type="term" value="F:metalloendopeptidase activity"/>
    <property type="evidence" value="ECO:0007669"/>
    <property type="project" value="InterPro"/>
</dbReference>
<dbReference type="OrthoDB" id="9782003at2"/>
<dbReference type="NCBIfam" id="TIGR00054">
    <property type="entry name" value="RIP metalloprotease RseP"/>
    <property type="match status" value="1"/>
</dbReference>